<dbReference type="PANTHER" id="PTHR47160:SF8">
    <property type="entry name" value="MULE TRANSPOSASE DOMAIN-CONTAINING PROTEIN"/>
    <property type="match status" value="1"/>
</dbReference>
<evidence type="ECO:0000259" key="1">
    <source>
        <dbReference type="Pfam" id="PF10551"/>
    </source>
</evidence>
<protein>
    <recommendedName>
        <fullName evidence="1">MULE transposase domain-containing protein</fullName>
    </recommendedName>
</protein>
<dbReference type="Pfam" id="PF10551">
    <property type="entry name" value="MULE"/>
    <property type="match status" value="1"/>
</dbReference>
<evidence type="ECO:0000313" key="3">
    <source>
        <dbReference type="Proteomes" id="UP000478052"/>
    </source>
</evidence>
<dbReference type="PANTHER" id="PTHR47160">
    <property type="entry name" value="PUTATIVE-RELATED"/>
    <property type="match status" value="1"/>
</dbReference>
<sequence>MDTMYSEKGKILIIKNEFKFCFHKELNNNIERWKCIQKQCKAYIKIGKNKEIVFENLNHSHDRTEETNLNRQKLNNKLKRKAVDDICEKPAKLIHKELSNHDVNTITSSDIDLIRKNIHRARSSILSMLPTSIEDVHELLKKTTIYTNNDENFLIINDPITHIIMFTCNTNLSHLSKISTIYVDGTFKCCPKQFTQFFTIHGLKDSNSYIPLVFFLLPDKTKNTYEHAFKFLRTECDNLQLKFTPQTIYADFEKAIHNAVYTVWPEIDLRGCRFHLGQSWWRKIQDLKLSTFYRNKNSKIGRFLKYIFGLPFLTPDDVGDFFASEMMGIKPVDRKIDLFLDYLVDNYISPESTFPPRIWAEFSHSTFRTTNNCESFHSKFNGMFYHAHPNIYQFIEALKYIQQDSYIKLRSTIKRRNAILAKEDFIKEKISGQISRLEFVKEISFKFNPIPNF</sequence>
<dbReference type="Gene3D" id="2.20.25.240">
    <property type="match status" value="1"/>
</dbReference>
<dbReference type="AlphaFoldDB" id="A0A6G0VUM5"/>
<evidence type="ECO:0000313" key="2">
    <source>
        <dbReference type="EMBL" id="KAF0707192.1"/>
    </source>
</evidence>
<reference evidence="2 3" key="1">
    <citation type="submission" date="2019-08" db="EMBL/GenBank/DDBJ databases">
        <title>Whole genome of Aphis craccivora.</title>
        <authorList>
            <person name="Voronova N.V."/>
            <person name="Shulinski R.S."/>
            <person name="Bandarenka Y.V."/>
            <person name="Zhorov D.G."/>
            <person name="Warner D."/>
        </authorList>
    </citation>
    <scope>NUCLEOTIDE SEQUENCE [LARGE SCALE GENOMIC DNA]</scope>
    <source>
        <strain evidence="2">180601</strain>
        <tissue evidence="2">Whole Body</tissue>
    </source>
</reference>
<comment type="caution">
    <text evidence="2">The sequence shown here is derived from an EMBL/GenBank/DDBJ whole genome shotgun (WGS) entry which is preliminary data.</text>
</comment>
<feature type="domain" description="MULE transposase" evidence="1">
    <location>
        <begin position="181"/>
        <end position="277"/>
    </location>
</feature>
<dbReference type="EMBL" id="VUJU01012635">
    <property type="protein sequence ID" value="KAF0707192.1"/>
    <property type="molecule type" value="Genomic_DNA"/>
</dbReference>
<name>A0A6G0VUM5_APHCR</name>
<organism evidence="2 3">
    <name type="scientific">Aphis craccivora</name>
    <name type="common">Cowpea aphid</name>
    <dbReference type="NCBI Taxonomy" id="307492"/>
    <lineage>
        <taxon>Eukaryota</taxon>
        <taxon>Metazoa</taxon>
        <taxon>Ecdysozoa</taxon>
        <taxon>Arthropoda</taxon>
        <taxon>Hexapoda</taxon>
        <taxon>Insecta</taxon>
        <taxon>Pterygota</taxon>
        <taxon>Neoptera</taxon>
        <taxon>Paraneoptera</taxon>
        <taxon>Hemiptera</taxon>
        <taxon>Sternorrhyncha</taxon>
        <taxon>Aphidomorpha</taxon>
        <taxon>Aphidoidea</taxon>
        <taxon>Aphididae</taxon>
        <taxon>Aphidini</taxon>
        <taxon>Aphis</taxon>
        <taxon>Aphis</taxon>
    </lineage>
</organism>
<gene>
    <name evidence="2" type="ORF">FWK35_00036915</name>
</gene>
<dbReference type="Proteomes" id="UP000478052">
    <property type="component" value="Unassembled WGS sequence"/>
</dbReference>
<accession>A0A6G0VUM5</accession>
<dbReference type="OrthoDB" id="9974479at2759"/>
<dbReference type="InterPro" id="IPR018289">
    <property type="entry name" value="MULE_transposase_dom"/>
</dbReference>
<proteinExistence type="predicted"/>
<keyword evidence="3" id="KW-1185">Reference proteome</keyword>